<evidence type="ECO:0000313" key="4">
    <source>
        <dbReference type="Proteomes" id="UP000671960"/>
    </source>
</evidence>
<name>A0ABX7UPM6_9GAMM</name>
<dbReference type="Gene3D" id="3.30.9.10">
    <property type="entry name" value="D-Amino Acid Oxidase, subunit A, domain 2"/>
    <property type="match status" value="1"/>
</dbReference>
<dbReference type="PANTHER" id="PTHR13847">
    <property type="entry name" value="SARCOSINE DEHYDROGENASE-RELATED"/>
    <property type="match status" value="1"/>
</dbReference>
<keyword evidence="4" id="KW-1185">Reference proteome</keyword>
<dbReference type="InterPro" id="IPR036188">
    <property type="entry name" value="FAD/NAD-bd_sf"/>
</dbReference>
<dbReference type="Pfam" id="PF01266">
    <property type="entry name" value="DAO"/>
    <property type="match status" value="1"/>
</dbReference>
<protein>
    <submittedName>
        <fullName evidence="3">FAD-binding oxidoreductase</fullName>
    </submittedName>
</protein>
<dbReference type="Gene3D" id="3.50.50.60">
    <property type="entry name" value="FAD/NAD(P)-binding domain"/>
    <property type="match status" value="1"/>
</dbReference>
<dbReference type="RefSeq" id="WP_208230189.1">
    <property type="nucleotide sequence ID" value="NZ_CP050854.1"/>
</dbReference>
<dbReference type="InterPro" id="IPR006076">
    <property type="entry name" value="FAD-dep_OxRdtase"/>
</dbReference>
<dbReference type="SUPFAM" id="SSF51905">
    <property type="entry name" value="FAD/NAD(P)-binding domain"/>
    <property type="match status" value="1"/>
</dbReference>
<organism evidence="3 4">
    <name type="scientific">Brenneria izadpanahii</name>
    <dbReference type="NCBI Taxonomy" id="2722756"/>
    <lineage>
        <taxon>Bacteria</taxon>
        <taxon>Pseudomonadati</taxon>
        <taxon>Pseudomonadota</taxon>
        <taxon>Gammaproteobacteria</taxon>
        <taxon>Enterobacterales</taxon>
        <taxon>Pectobacteriaceae</taxon>
        <taxon>Brenneria</taxon>
    </lineage>
</organism>
<dbReference type="PANTHER" id="PTHR13847:SF287">
    <property type="entry name" value="FAD-DEPENDENT OXIDOREDUCTASE DOMAIN-CONTAINING PROTEIN 1"/>
    <property type="match status" value="1"/>
</dbReference>
<evidence type="ECO:0000313" key="3">
    <source>
        <dbReference type="EMBL" id="QTF07556.1"/>
    </source>
</evidence>
<gene>
    <name evidence="3" type="ORF">HC231_06180</name>
</gene>
<sequence length="381" mass="41150">MNNSSNTSKNCDLLVIGGGIQGCATALYAAMNGMSVIVLEKDSVGRHASGVNAGGVRRLQRHIAELPISNMSMGIWHDIENILDDDCGFKIAPQIEVAETESEMELLKSRAALMRSLGYDNEVLLDCRELKQYLPAVSDHAVGALASLQDGFAQPYKTMLAFKRKAEAYGVRFNENISARRLDRKGAFWEVTTSAGVFRAPKILNAAGAWGGDLSASLDEPVPLEAVAPMMIVTARLPHFCDAVVLAAARPLSFKQMPNGTVVIGGGRLGRTDRDCNLSEVLFSNLRPTAETAIDLFPIMKNATIVRTWSGVEGWVPDGIPVIGPSSKHEGLYHCFAFCTHGFQMGPGVGKVMSDLIATGSTDFDLSPFAISRFQRESKNL</sequence>
<reference evidence="3 4" key="1">
    <citation type="submission" date="2020-03" db="EMBL/GenBank/DDBJ databases">
        <authorList>
            <person name="Bakhshi Ganjeh M."/>
        </authorList>
    </citation>
    <scope>NUCLEOTIDE SEQUENCE [LARGE SCALE GENOMIC DNA]</scope>
    <source>
        <strain evidence="4">Iran 50</strain>
    </source>
</reference>
<accession>A0ABX7UPM6</accession>
<dbReference type="Proteomes" id="UP000671960">
    <property type="component" value="Chromosome"/>
</dbReference>
<evidence type="ECO:0000256" key="1">
    <source>
        <dbReference type="ARBA" id="ARBA00023002"/>
    </source>
</evidence>
<dbReference type="EMBL" id="CP050854">
    <property type="protein sequence ID" value="QTF07556.1"/>
    <property type="molecule type" value="Genomic_DNA"/>
</dbReference>
<feature type="domain" description="FAD dependent oxidoreductase" evidence="2">
    <location>
        <begin position="12"/>
        <end position="356"/>
    </location>
</feature>
<proteinExistence type="predicted"/>
<keyword evidence="1" id="KW-0560">Oxidoreductase</keyword>
<evidence type="ECO:0000259" key="2">
    <source>
        <dbReference type="Pfam" id="PF01266"/>
    </source>
</evidence>